<dbReference type="PANTHER" id="PTHR19328:SF75">
    <property type="entry name" value="ALDOSE SUGAR DEHYDROGENASE YLII"/>
    <property type="match status" value="1"/>
</dbReference>
<accession>A0A2S2E1R1</accession>
<evidence type="ECO:0000313" key="4">
    <source>
        <dbReference type="Proteomes" id="UP000245728"/>
    </source>
</evidence>
<proteinExistence type="predicted"/>
<dbReference type="Pfam" id="PF07995">
    <property type="entry name" value="GSDH"/>
    <property type="match status" value="1"/>
</dbReference>
<keyword evidence="4" id="KW-1185">Reference proteome</keyword>
<dbReference type="SUPFAM" id="SSF50952">
    <property type="entry name" value="Soluble quinoprotein glucose dehydrogenase"/>
    <property type="match status" value="1"/>
</dbReference>
<protein>
    <submittedName>
        <fullName evidence="3">Quinoprotein glucose dehydrogenase (PQQ, quinone)</fullName>
        <ecNumber evidence="3">1.1.5.2</ecNumber>
    </submittedName>
</protein>
<gene>
    <name evidence="3" type="ORF">HMF8227_00704</name>
</gene>
<feature type="domain" description="Glucose/Sorbosone dehydrogenase" evidence="2">
    <location>
        <begin position="43"/>
        <end position="368"/>
    </location>
</feature>
<dbReference type="KEGG" id="salh:HMF8227_00704"/>
<dbReference type="Gene3D" id="2.120.10.30">
    <property type="entry name" value="TolB, C-terminal domain"/>
    <property type="match status" value="1"/>
</dbReference>
<dbReference type="InterPro" id="IPR011041">
    <property type="entry name" value="Quinoprot_gluc/sorb_DH_b-prop"/>
</dbReference>
<dbReference type="RefSeq" id="WP_109338865.1">
    <property type="nucleotide sequence ID" value="NZ_CP029347.1"/>
</dbReference>
<dbReference type="AlphaFoldDB" id="A0A2S2E1R1"/>
<dbReference type="Proteomes" id="UP000245728">
    <property type="component" value="Chromosome"/>
</dbReference>
<dbReference type="GO" id="GO:0008876">
    <property type="term" value="F:quinoprotein glucose dehydrogenase activity"/>
    <property type="evidence" value="ECO:0007669"/>
    <property type="project" value="UniProtKB-EC"/>
</dbReference>
<evidence type="ECO:0000259" key="2">
    <source>
        <dbReference type="Pfam" id="PF07995"/>
    </source>
</evidence>
<dbReference type="InterPro" id="IPR012938">
    <property type="entry name" value="Glc/Sorbosone_DH"/>
</dbReference>
<sequence length="374" mass="41772">MIRCLTRATAICSVLMTSGGLAQGAPGANFTAYSIIEVATNFHYPWAVEQLPDGDLLITEKSGQLYRVSTRGAKTQIHNIPPVFFKSQGGLMDVRLHPDYANNGWLYLSYAHGNDDANHLRLIRAQLDDDKLADIQILFTSQPAKDTPVHYGGRMAFLPDNSLVFSMGDGFDFREQAQKTNNHFGKLIRLNDDGSVPSDNPSWPAENSLKEIYSIGHRNPQGMAWDPKRKTLFSNEHGPKGGDEINIIEAGNNYGWPVITYGVDYSGAQITPHTEYPGMEQPFVDWTPSIAPSSLVIYYGEMFPELTGDLLSTALKYKEVRRVRLDGLEMTSQESLFSEIGERLRDIDIGHQGELYLLTDDKQGRLLRVSRAEN</sequence>
<feature type="signal peptide" evidence="1">
    <location>
        <begin position="1"/>
        <end position="24"/>
    </location>
</feature>
<name>A0A2S2E1R1_9ALTE</name>
<dbReference type="OrthoDB" id="9770043at2"/>
<dbReference type="PANTHER" id="PTHR19328">
    <property type="entry name" value="HEDGEHOG-INTERACTING PROTEIN"/>
    <property type="match status" value="1"/>
</dbReference>
<organism evidence="3 4">
    <name type="scientific">Saliniradius amylolyticus</name>
    <dbReference type="NCBI Taxonomy" id="2183582"/>
    <lineage>
        <taxon>Bacteria</taxon>
        <taxon>Pseudomonadati</taxon>
        <taxon>Pseudomonadota</taxon>
        <taxon>Gammaproteobacteria</taxon>
        <taxon>Alteromonadales</taxon>
        <taxon>Alteromonadaceae</taxon>
        <taxon>Saliniradius</taxon>
    </lineage>
</organism>
<reference evidence="3 4" key="1">
    <citation type="submission" date="2018-05" db="EMBL/GenBank/DDBJ databases">
        <title>Salinimonas sp. HMF8227 Genome sequencing and assembly.</title>
        <authorList>
            <person name="Kang H."/>
            <person name="Kang J."/>
            <person name="Cha I."/>
            <person name="Kim H."/>
            <person name="Joh K."/>
        </authorList>
    </citation>
    <scope>NUCLEOTIDE SEQUENCE [LARGE SCALE GENOMIC DNA]</scope>
    <source>
        <strain evidence="3 4">HMF8227</strain>
    </source>
</reference>
<evidence type="ECO:0000256" key="1">
    <source>
        <dbReference type="SAM" id="SignalP"/>
    </source>
</evidence>
<keyword evidence="1" id="KW-0732">Signal</keyword>
<evidence type="ECO:0000313" key="3">
    <source>
        <dbReference type="EMBL" id="AWL11200.1"/>
    </source>
</evidence>
<keyword evidence="3" id="KW-0560">Oxidoreductase</keyword>
<dbReference type="EMBL" id="CP029347">
    <property type="protein sequence ID" value="AWL11200.1"/>
    <property type="molecule type" value="Genomic_DNA"/>
</dbReference>
<dbReference type="InterPro" id="IPR011042">
    <property type="entry name" value="6-blade_b-propeller_TolB-like"/>
</dbReference>
<feature type="chain" id="PRO_5015753473" evidence="1">
    <location>
        <begin position="25"/>
        <end position="374"/>
    </location>
</feature>
<dbReference type="EC" id="1.1.5.2" evidence="3"/>